<dbReference type="GO" id="GO:0003677">
    <property type="term" value="F:DNA binding"/>
    <property type="evidence" value="ECO:0007669"/>
    <property type="project" value="InterPro"/>
</dbReference>
<reference evidence="3 4" key="1">
    <citation type="submission" date="2018-12" db="EMBL/GenBank/DDBJ databases">
        <title>Hymenobacter gummosus sp. nov., isolated from a spring.</title>
        <authorList>
            <person name="Nie L."/>
        </authorList>
    </citation>
    <scope>NUCLEOTIDE SEQUENCE [LARGE SCALE GENOMIC DNA]</scope>
    <source>
        <strain evidence="3 4">KCTC 52166</strain>
    </source>
</reference>
<dbReference type="AlphaFoldDB" id="A0A3S0JA77"/>
<dbReference type="CDD" id="cd00093">
    <property type="entry name" value="HTH_XRE"/>
    <property type="match status" value="1"/>
</dbReference>
<dbReference type="InterPro" id="IPR001387">
    <property type="entry name" value="Cro/C1-type_HTH"/>
</dbReference>
<proteinExistence type="predicted"/>
<feature type="domain" description="HTH cro/C1-type" evidence="2">
    <location>
        <begin position="12"/>
        <end position="65"/>
    </location>
</feature>
<dbReference type="Proteomes" id="UP000282184">
    <property type="component" value="Unassembled WGS sequence"/>
</dbReference>
<evidence type="ECO:0000313" key="3">
    <source>
        <dbReference type="EMBL" id="RTQ49714.1"/>
    </source>
</evidence>
<gene>
    <name evidence="3" type="ORF">EJV47_12945</name>
</gene>
<evidence type="ECO:0000256" key="1">
    <source>
        <dbReference type="SAM" id="MobiDB-lite"/>
    </source>
</evidence>
<organism evidence="3 4">
    <name type="scientific">Hymenobacter gummosus</name>
    <dbReference type="NCBI Taxonomy" id="1776032"/>
    <lineage>
        <taxon>Bacteria</taxon>
        <taxon>Pseudomonadati</taxon>
        <taxon>Bacteroidota</taxon>
        <taxon>Cytophagia</taxon>
        <taxon>Cytophagales</taxon>
        <taxon>Hymenobacteraceae</taxon>
        <taxon>Hymenobacter</taxon>
    </lineage>
</organism>
<evidence type="ECO:0000313" key="4">
    <source>
        <dbReference type="Proteomes" id="UP000282184"/>
    </source>
</evidence>
<protein>
    <submittedName>
        <fullName evidence="3">XRE family transcriptional regulator</fullName>
    </submittedName>
</protein>
<name>A0A3S0JA77_9BACT</name>
<feature type="compositionally biased region" description="Pro residues" evidence="1">
    <location>
        <begin position="67"/>
        <end position="85"/>
    </location>
</feature>
<comment type="caution">
    <text evidence="3">The sequence shown here is derived from an EMBL/GenBank/DDBJ whole genome shotgun (WGS) entry which is preliminary data.</text>
</comment>
<feature type="region of interest" description="Disordered" evidence="1">
    <location>
        <begin position="64"/>
        <end position="88"/>
    </location>
</feature>
<dbReference type="Pfam" id="PF13560">
    <property type="entry name" value="HTH_31"/>
    <property type="match status" value="1"/>
</dbReference>
<dbReference type="Gene3D" id="1.10.260.40">
    <property type="entry name" value="lambda repressor-like DNA-binding domains"/>
    <property type="match status" value="1"/>
</dbReference>
<sequence length="199" mass="21484">MPRALPTGLTLMARVRRYYGLRQAELAALLGLSGAQLSRLEAAQQSITPAVRERLAPFLAVMEAAPDTPPPAEDPDTPPPGPVAPGPLERRRRTCLYEAHNLRWQLRELPERAAVAARWAAALPRLRAALPPPPPAGEAPATPEAVRLRYVHSWLDTVPLALEPEQLAQWHLRHQRARALEAEAAALAALLAGAAPPAG</sequence>
<dbReference type="InterPro" id="IPR010982">
    <property type="entry name" value="Lambda_DNA-bd_dom_sf"/>
</dbReference>
<evidence type="ECO:0000259" key="2">
    <source>
        <dbReference type="PROSITE" id="PS50943"/>
    </source>
</evidence>
<dbReference type="SUPFAM" id="SSF47413">
    <property type="entry name" value="lambda repressor-like DNA-binding domains"/>
    <property type="match status" value="1"/>
</dbReference>
<accession>A0A3S0JA77</accession>
<dbReference type="EMBL" id="RXOF01000006">
    <property type="protein sequence ID" value="RTQ49714.1"/>
    <property type="molecule type" value="Genomic_DNA"/>
</dbReference>
<dbReference type="RefSeq" id="WP_126693573.1">
    <property type="nucleotide sequence ID" value="NZ_RXOF01000006.1"/>
</dbReference>
<keyword evidence="4" id="KW-1185">Reference proteome</keyword>
<dbReference type="PROSITE" id="PS50943">
    <property type="entry name" value="HTH_CROC1"/>
    <property type="match status" value="1"/>
</dbReference>